<dbReference type="SUPFAM" id="SSF51045">
    <property type="entry name" value="WW domain"/>
    <property type="match status" value="1"/>
</dbReference>
<keyword evidence="3" id="KW-1185">Reference proteome</keyword>
<dbReference type="OrthoDB" id="3045089at2759"/>
<dbReference type="AlphaFoldDB" id="A0A1E4TS81"/>
<gene>
    <name evidence="2" type="ORF">PACTADRAFT_3483</name>
</gene>
<protein>
    <recommendedName>
        <fullName evidence="4">WW domain-containing protein</fullName>
    </recommendedName>
</protein>
<feature type="compositionally biased region" description="Basic residues" evidence="1">
    <location>
        <begin position="235"/>
        <end position="255"/>
    </location>
</feature>
<evidence type="ECO:0000313" key="3">
    <source>
        <dbReference type="Proteomes" id="UP000094236"/>
    </source>
</evidence>
<name>A0A1E4TS81_PACTA</name>
<feature type="region of interest" description="Disordered" evidence="1">
    <location>
        <begin position="29"/>
        <end position="54"/>
    </location>
</feature>
<proteinExistence type="predicted"/>
<sequence length="396" mass="43290">MTIVSKYGLSGSAPRSHKLDLHRCPSLSIFSSKTSDNNNSSANNSGGTKSGNKKGLSIITKITNHSDSDNIGAIPMRRSKKNGHIDNASDSFGSNQNDSVFSSIDGNESQDSNQTSSTDELLTAPKVPFGWDVKFDPILRQYYYVNQLENLVQLDHPEEVLSPVRFYGSEDMLHSGSDLSDLTNNSSTDPIYNFNKYGKETKDDVKTHEYTISAAHDHMLLANGTGIASEPKVPTKSKNKPANWKRKLSSLKRPRSPLSSDNRSATNESATSESATSQSAIGQNAGDVSPPVSPVTPAATPTTENIINDDIQSTMSSAFKFHGTNEGAFNADNGDDYSMVSVISNDMDRSSGNAYNFYSANKNNNENNNRNEIAEIRRKMLEEVKNYEALRLSESF</sequence>
<feature type="compositionally biased region" description="Polar residues" evidence="1">
    <location>
        <begin position="88"/>
        <end position="120"/>
    </location>
</feature>
<evidence type="ECO:0000256" key="1">
    <source>
        <dbReference type="SAM" id="MobiDB-lite"/>
    </source>
</evidence>
<feature type="region of interest" description="Disordered" evidence="1">
    <location>
        <begin position="225"/>
        <end position="309"/>
    </location>
</feature>
<dbReference type="Proteomes" id="UP000094236">
    <property type="component" value="Unassembled WGS sequence"/>
</dbReference>
<dbReference type="EMBL" id="KV454015">
    <property type="protein sequence ID" value="ODV94597.1"/>
    <property type="molecule type" value="Genomic_DNA"/>
</dbReference>
<organism evidence="2 3">
    <name type="scientific">Pachysolen tannophilus NRRL Y-2460</name>
    <dbReference type="NCBI Taxonomy" id="669874"/>
    <lineage>
        <taxon>Eukaryota</taxon>
        <taxon>Fungi</taxon>
        <taxon>Dikarya</taxon>
        <taxon>Ascomycota</taxon>
        <taxon>Saccharomycotina</taxon>
        <taxon>Pichiomycetes</taxon>
        <taxon>Pachysolenaceae</taxon>
        <taxon>Pachysolen</taxon>
    </lineage>
</organism>
<reference evidence="3" key="1">
    <citation type="submission" date="2016-05" db="EMBL/GenBank/DDBJ databases">
        <title>Comparative genomics of biotechnologically important yeasts.</title>
        <authorList>
            <consortium name="DOE Joint Genome Institute"/>
            <person name="Riley R."/>
            <person name="Haridas S."/>
            <person name="Wolfe K.H."/>
            <person name="Lopes M.R."/>
            <person name="Hittinger C.T."/>
            <person name="Goker M."/>
            <person name="Salamov A."/>
            <person name="Wisecaver J."/>
            <person name="Long T.M."/>
            <person name="Aerts A.L."/>
            <person name="Barry K."/>
            <person name="Choi C."/>
            <person name="Clum A."/>
            <person name="Coughlan A.Y."/>
            <person name="Deshpande S."/>
            <person name="Douglass A.P."/>
            <person name="Hanson S.J."/>
            <person name="Klenk H.-P."/>
            <person name="Labutti K."/>
            <person name="Lapidus A."/>
            <person name="Lindquist E."/>
            <person name="Lipzen A."/>
            <person name="Meier-Kolthoff J.P."/>
            <person name="Ohm R.A."/>
            <person name="Otillar R.P."/>
            <person name="Pangilinan J."/>
            <person name="Peng Y."/>
            <person name="Rokas A."/>
            <person name="Rosa C.A."/>
            <person name="Scheuner C."/>
            <person name="Sibirny A.A."/>
            <person name="Slot J.C."/>
            <person name="Stielow J.B."/>
            <person name="Sun H."/>
            <person name="Kurtzman C.P."/>
            <person name="Blackwell M."/>
            <person name="Grigoriev I.V."/>
            <person name="Jeffries T.W."/>
        </authorList>
    </citation>
    <scope>NUCLEOTIDE SEQUENCE [LARGE SCALE GENOMIC DNA]</scope>
    <source>
        <strain evidence="3">NRRL Y-2460</strain>
    </source>
</reference>
<feature type="compositionally biased region" description="Low complexity" evidence="1">
    <location>
        <begin position="256"/>
        <end position="280"/>
    </location>
</feature>
<dbReference type="InterPro" id="IPR036020">
    <property type="entry name" value="WW_dom_sf"/>
</dbReference>
<accession>A0A1E4TS81</accession>
<feature type="compositionally biased region" description="Low complexity" evidence="1">
    <location>
        <begin position="31"/>
        <end position="47"/>
    </location>
</feature>
<evidence type="ECO:0000313" key="2">
    <source>
        <dbReference type="EMBL" id="ODV94597.1"/>
    </source>
</evidence>
<feature type="region of interest" description="Disordered" evidence="1">
    <location>
        <begin position="67"/>
        <end position="120"/>
    </location>
</feature>
<evidence type="ECO:0008006" key="4">
    <source>
        <dbReference type="Google" id="ProtNLM"/>
    </source>
</evidence>